<evidence type="ECO:0000256" key="1">
    <source>
        <dbReference type="SAM" id="Phobius"/>
    </source>
</evidence>
<keyword evidence="1" id="KW-1133">Transmembrane helix</keyword>
<reference evidence="2 3" key="1">
    <citation type="submission" date="2020-12" db="EMBL/GenBank/DDBJ databases">
        <title>Hymenobacter sp.</title>
        <authorList>
            <person name="Kim M.K."/>
        </authorList>
    </citation>
    <scope>NUCLEOTIDE SEQUENCE [LARGE SCALE GENOMIC DNA]</scope>
    <source>
        <strain evidence="2 3">BT442</strain>
    </source>
</reference>
<dbReference type="RefSeq" id="WP_198075986.1">
    <property type="nucleotide sequence ID" value="NZ_JAEDAE010000006.1"/>
</dbReference>
<accession>A0ABS0Q932</accession>
<dbReference type="EMBL" id="JAEDAE010000006">
    <property type="protein sequence ID" value="MBH8559186.1"/>
    <property type="molecule type" value="Genomic_DNA"/>
</dbReference>
<feature type="transmembrane region" description="Helical" evidence="1">
    <location>
        <begin position="23"/>
        <end position="43"/>
    </location>
</feature>
<keyword evidence="1" id="KW-0812">Transmembrane</keyword>
<gene>
    <name evidence="2" type="ORF">I7X13_14065</name>
</gene>
<name>A0ABS0Q932_9BACT</name>
<keyword evidence="1" id="KW-0472">Membrane</keyword>
<evidence type="ECO:0000313" key="2">
    <source>
        <dbReference type="EMBL" id="MBH8559186.1"/>
    </source>
</evidence>
<protein>
    <submittedName>
        <fullName evidence="2">Uncharacterized protein</fullName>
    </submittedName>
</protein>
<comment type="caution">
    <text evidence="2">The sequence shown here is derived from an EMBL/GenBank/DDBJ whole genome shotgun (WGS) entry which is preliminary data.</text>
</comment>
<sequence>MLLLLCLYQPLPETLDKPWVDKIYNIVFAANSIALVLTAFWAFKQRRALLGILAAVLAFPGLMFWATVLTSLLTNRNVE</sequence>
<proteinExistence type="predicted"/>
<keyword evidence="3" id="KW-1185">Reference proteome</keyword>
<organism evidence="2 3">
    <name type="scientific">Hymenobacter negativus</name>
    <dbReference type="NCBI Taxonomy" id="2795026"/>
    <lineage>
        <taxon>Bacteria</taxon>
        <taxon>Pseudomonadati</taxon>
        <taxon>Bacteroidota</taxon>
        <taxon>Cytophagia</taxon>
        <taxon>Cytophagales</taxon>
        <taxon>Hymenobacteraceae</taxon>
        <taxon>Hymenobacter</taxon>
    </lineage>
</organism>
<feature type="transmembrane region" description="Helical" evidence="1">
    <location>
        <begin position="50"/>
        <end position="73"/>
    </location>
</feature>
<dbReference type="Proteomes" id="UP000625631">
    <property type="component" value="Unassembled WGS sequence"/>
</dbReference>
<evidence type="ECO:0000313" key="3">
    <source>
        <dbReference type="Proteomes" id="UP000625631"/>
    </source>
</evidence>